<evidence type="ECO:0000256" key="4">
    <source>
        <dbReference type="ARBA" id="ARBA00022490"/>
    </source>
</evidence>
<comment type="subcellular location">
    <subcellularLocation>
        <location evidence="2">Cytoplasm</location>
    </subcellularLocation>
    <subcellularLocation>
        <location evidence="1">Nucleus</location>
    </subcellularLocation>
</comment>
<evidence type="ECO:0000256" key="5">
    <source>
        <dbReference type="ARBA" id="ARBA00023242"/>
    </source>
</evidence>
<dbReference type="GO" id="GO:1990846">
    <property type="term" value="F:ribonucleoside-diphosphate reductase inhibitor activity"/>
    <property type="evidence" value="ECO:0007669"/>
    <property type="project" value="TreeGrafter"/>
</dbReference>
<dbReference type="EMBL" id="ML995482">
    <property type="protein sequence ID" value="KAF2143398.1"/>
    <property type="molecule type" value="Genomic_DNA"/>
</dbReference>
<dbReference type="GO" id="GO:0005737">
    <property type="term" value="C:cytoplasm"/>
    <property type="evidence" value="ECO:0007669"/>
    <property type="project" value="UniProtKB-SubCell"/>
</dbReference>
<evidence type="ECO:0000313" key="7">
    <source>
        <dbReference type="EMBL" id="KAF2143398.1"/>
    </source>
</evidence>
<dbReference type="OrthoDB" id="4072855at2759"/>
<gene>
    <name evidence="7" type="ORF">K452DRAFT_286223</name>
</gene>
<name>A0A6A6BIE5_9PEZI</name>
<keyword evidence="8" id="KW-1185">Reference proteome</keyword>
<keyword evidence="4" id="KW-0963">Cytoplasm</keyword>
<feature type="region of interest" description="Disordered" evidence="6">
    <location>
        <begin position="206"/>
        <end position="236"/>
    </location>
</feature>
<sequence length="270" mass="29011">MAATHRTKRPYQPSITSYFARADAAAYDSNSPVAPPHQGLTPLPANVQASLLNVGMRVRKSVPEGYRTHKTLPTSANDAISYNGYTGPTNRPAELLPFCGIHKVGGHTTQPGSAPVDAYGPVNYAAHDFAVSSQASSNSNLSPDAVRTPLPSANKRRFLEEDDDEEMPTAQPSRSNALFALNTNIANFADDDLQVSPCTTYPVSHTSMPNLSSARPLARPKSKRKGVSALSTQRRGALQGDDVPVIVDDDFDEADFLQPYEDVEVEMGGV</sequence>
<comment type="similarity">
    <text evidence="3">Belongs to the DIF1/spd1 family.</text>
</comment>
<dbReference type="AlphaFoldDB" id="A0A6A6BIE5"/>
<dbReference type="GO" id="GO:0005634">
    <property type="term" value="C:nucleus"/>
    <property type="evidence" value="ECO:0007669"/>
    <property type="project" value="UniProtKB-SubCell"/>
</dbReference>
<evidence type="ECO:0000313" key="8">
    <source>
        <dbReference type="Proteomes" id="UP000799438"/>
    </source>
</evidence>
<evidence type="ECO:0000256" key="3">
    <source>
        <dbReference type="ARBA" id="ARBA00005459"/>
    </source>
</evidence>
<evidence type="ECO:0000256" key="6">
    <source>
        <dbReference type="SAM" id="MobiDB-lite"/>
    </source>
</evidence>
<dbReference type="GeneID" id="54297753"/>
<organism evidence="7 8">
    <name type="scientific">Aplosporella prunicola CBS 121167</name>
    <dbReference type="NCBI Taxonomy" id="1176127"/>
    <lineage>
        <taxon>Eukaryota</taxon>
        <taxon>Fungi</taxon>
        <taxon>Dikarya</taxon>
        <taxon>Ascomycota</taxon>
        <taxon>Pezizomycotina</taxon>
        <taxon>Dothideomycetes</taxon>
        <taxon>Dothideomycetes incertae sedis</taxon>
        <taxon>Botryosphaeriales</taxon>
        <taxon>Aplosporellaceae</taxon>
        <taxon>Aplosporella</taxon>
    </lineage>
</organism>
<dbReference type="Pfam" id="PF08591">
    <property type="entry name" value="RNR_inhib"/>
    <property type="match status" value="1"/>
</dbReference>
<dbReference type="PANTHER" id="PTHR28081">
    <property type="entry name" value="DAMAGE-REGULATED IMPORT FACILITATOR 1-RELATED"/>
    <property type="match status" value="1"/>
</dbReference>
<proteinExistence type="inferred from homology"/>
<reference evidence="7" key="1">
    <citation type="journal article" date="2020" name="Stud. Mycol.">
        <title>101 Dothideomycetes genomes: a test case for predicting lifestyles and emergence of pathogens.</title>
        <authorList>
            <person name="Haridas S."/>
            <person name="Albert R."/>
            <person name="Binder M."/>
            <person name="Bloem J."/>
            <person name="Labutti K."/>
            <person name="Salamov A."/>
            <person name="Andreopoulos B."/>
            <person name="Baker S."/>
            <person name="Barry K."/>
            <person name="Bills G."/>
            <person name="Bluhm B."/>
            <person name="Cannon C."/>
            <person name="Castanera R."/>
            <person name="Culley D."/>
            <person name="Daum C."/>
            <person name="Ezra D."/>
            <person name="Gonzalez J."/>
            <person name="Henrissat B."/>
            <person name="Kuo A."/>
            <person name="Liang C."/>
            <person name="Lipzen A."/>
            <person name="Lutzoni F."/>
            <person name="Magnuson J."/>
            <person name="Mondo S."/>
            <person name="Nolan M."/>
            <person name="Ohm R."/>
            <person name="Pangilinan J."/>
            <person name="Park H.-J."/>
            <person name="Ramirez L."/>
            <person name="Alfaro M."/>
            <person name="Sun H."/>
            <person name="Tritt A."/>
            <person name="Yoshinaga Y."/>
            <person name="Zwiers L.-H."/>
            <person name="Turgeon B."/>
            <person name="Goodwin S."/>
            <person name="Spatafora J."/>
            <person name="Crous P."/>
            <person name="Grigoriev I."/>
        </authorList>
    </citation>
    <scope>NUCLEOTIDE SEQUENCE</scope>
    <source>
        <strain evidence="7">CBS 121167</strain>
    </source>
</reference>
<dbReference type="InterPro" id="IPR013900">
    <property type="entry name" value="RNR_inhibitor"/>
</dbReference>
<accession>A0A6A6BIE5</accession>
<protein>
    <submittedName>
        <fullName evidence="7">Uncharacterized protein</fullName>
    </submittedName>
</protein>
<dbReference type="RefSeq" id="XP_033399110.1">
    <property type="nucleotide sequence ID" value="XM_033540257.1"/>
</dbReference>
<evidence type="ECO:0000256" key="2">
    <source>
        <dbReference type="ARBA" id="ARBA00004496"/>
    </source>
</evidence>
<evidence type="ECO:0000256" key="1">
    <source>
        <dbReference type="ARBA" id="ARBA00004123"/>
    </source>
</evidence>
<dbReference type="GO" id="GO:0008104">
    <property type="term" value="P:intracellular protein localization"/>
    <property type="evidence" value="ECO:0007669"/>
    <property type="project" value="TreeGrafter"/>
</dbReference>
<dbReference type="Proteomes" id="UP000799438">
    <property type="component" value="Unassembled WGS sequence"/>
</dbReference>
<dbReference type="PANTHER" id="PTHR28081:SF1">
    <property type="entry name" value="DAMAGE-REGULATED IMPORT FACILITATOR 1"/>
    <property type="match status" value="1"/>
</dbReference>
<keyword evidence="5" id="KW-0539">Nucleus</keyword>